<protein>
    <recommendedName>
        <fullName evidence="3">EF-hand domain-containing protein</fullName>
    </recommendedName>
</protein>
<proteinExistence type="predicted"/>
<dbReference type="AlphaFoldDB" id="A0A832I6T0"/>
<feature type="signal peptide" evidence="1">
    <location>
        <begin position="1"/>
        <end position="24"/>
    </location>
</feature>
<accession>A0A832I6T0</accession>
<dbReference type="PROSITE" id="PS00018">
    <property type="entry name" value="EF_HAND_1"/>
    <property type="match status" value="1"/>
</dbReference>
<dbReference type="EMBL" id="DSQF01000028">
    <property type="protein sequence ID" value="HGZ44470.1"/>
    <property type="molecule type" value="Genomic_DNA"/>
</dbReference>
<feature type="chain" id="PRO_5033047469" description="EF-hand domain-containing protein" evidence="1">
    <location>
        <begin position="25"/>
        <end position="210"/>
    </location>
</feature>
<reference evidence="2" key="1">
    <citation type="journal article" date="2020" name="mSystems">
        <title>Genome- and Community-Level Interaction Insights into Carbon Utilization and Element Cycling Functions of Hydrothermarchaeota in Hydrothermal Sediment.</title>
        <authorList>
            <person name="Zhou Z."/>
            <person name="Liu Y."/>
            <person name="Xu W."/>
            <person name="Pan J."/>
            <person name="Luo Z.H."/>
            <person name="Li M."/>
        </authorList>
    </citation>
    <scope>NUCLEOTIDE SEQUENCE [LARGE SCALE GENOMIC DNA]</scope>
    <source>
        <strain evidence="2">SpSt-381</strain>
    </source>
</reference>
<name>A0A832I6T0_UNCEI</name>
<organism evidence="2">
    <name type="scientific">Eiseniibacteriota bacterium</name>
    <dbReference type="NCBI Taxonomy" id="2212470"/>
    <lineage>
        <taxon>Bacteria</taxon>
        <taxon>Candidatus Eiseniibacteriota</taxon>
    </lineage>
</organism>
<evidence type="ECO:0008006" key="3">
    <source>
        <dbReference type="Google" id="ProtNLM"/>
    </source>
</evidence>
<sequence>MTGLVRKATLLSVCGLIAAGAAFANVPDPAQSIVPAGVRLVGSNAGVADAAGTFSVTVKDIGGNLIANSSVVVDFSAMSDIRLCSTSLDGSTVDCALKTVRAFTNGSGVATFRVLGGSTGAFTSFGAPLVEVFADGVLLATIRGAAFDLNNAGGVGAADLAIWLGDAGSGSSPHRADYDANGTVGAADLSQWLATAGAGGSATSCGTPCP</sequence>
<keyword evidence="1" id="KW-0732">Signal</keyword>
<gene>
    <name evidence="2" type="ORF">ENR23_13855</name>
</gene>
<evidence type="ECO:0000313" key="2">
    <source>
        <dbReference type="EMBL" id="HGZ44470.1"/>
    </source>
</evidence>
<comment type="caution">
    <text evidence="2">The sequence shown here is derived from an EMBL/GenBank/DDBJ whole genome shotgun (WGS) entry which is preliminary data.</text>
</comment>
<evidence type="ECO:0000256" key="1">
    <source>
        <dbReference type="SAM" id="SignalP"/>
    </source>
</evidence>
<dbReference type="InterPro" id="IPR018247">
    <property type="entry name" value="EF_Hand_1_Ca_BS"/>
</dbReference>